<proteinExistence type="predicted"/>
<evidence type="ECO:0000313" key="3">
    <source>
        <dbReference type="Proteomes" id="UP000626092"/>
    </source>
</evidence>
<dbReference type="Proteomes" id="UP000626092">
    <property type="component" value="Unassembled WGS sequence"/>
</dbReference>
<keyword evidence="3" id="KW-1185">Reference proteome</keyword>
<dbReference type="OrthoDB" id="1830880at2759"/>
<reference evidence="2" key="1">
    <citation type="submission" date="2019-11" db="EMBL/GenBank/DDBJ databases">
        <authorList>
            <person name="Liu Y."/>
            <person name="Hou J."/>
            <person name="Li T.-Q."/>
            <person name="Guan C.-H."/>
            <person name="Wu X."/>
            <person name="Wu H.-Z."/>
            <person name="Ling F."/>
            <person name="Zhang R."/>
            <person name="Shi X.-G."/>
            <person name="Ren J.-P."/>
            <person name="Chen E.-F."/>
            <person name="Sun J.-M."/>
        </authorList>
    </citation>
    <scope>NUCLEOTIDE SEQUENCE</scope>
    <source>
        <strain evidence="2">Adult_tree_wgs_1</strain>
        <tissue evidence="2">Leaves</tissue>
    </source>
</reference>
<dbReference type="EMBL" id="WJXA01000009">
    <property type="protein sequence ID" value="KAF7132644.1"/>
    <property type="molecule type" value="Genomic_DNA"/>
</dbReference>
<organism evidence="2 3">
    <name type="scientific">Rhododendron simsii</name>
    <name type="common">Sims's rhododendron</name>
    <dbReference type="NCBI Taxonomy" id="118357"/>
    <lineage>
        <taxon>Eukaryota</taxon>
        <taxon>Viridiplantae</taxon>
        <taxon>Streptophyta</taxon>
        <taxon>Embryophyta</taxon>
        <taxon>Tracheophyta</taxon>
        <taxon>Spermatophyta</taxon>
        <taxon>Magnoliopsida</taxon>
        <taxon>eudicotyledons</taxon>
        <taxon>Gunneridae</taxon>
        <taxon>Pentapetalae</taxon>
        <taxon>asterids</taxon>
        <taxon>Ericales</taxon>
        <taxon>Ericaceae</taxon>
        <taxon>Ericoideae</taxon>
        <taxon>Rhodoreae</taxon>
        <taxon>Rhododendron</taxon>
    </lineage>
</organism>
<gene>
    <name evidence="2" type="ORF">RHSIM_Rhsim09G0113600</name>
</gene>
<protein>
    <submittedName>
        <fullName evidence="2">Uncharacterized protein</fullName>
    </submittedName>
</protein>
<feature type="region of interest" description="Disordered" evidence="1">
    <location>
        <begin position="174"/>
        <end position="226"/>
    </location>
</feature>
<accession>A0A834GIM9</accession>
<feature type="compositionally biased region" description="Polar residues" evidence="1">
    <location>
        <begin position="177"/>
        <end position="197"/>
    </location>
</feature>
<evidence type="ECO:0000313" key="2">
    <source>
        <dbReference type="EMBL" id="KAF7132644.1"/>
    </source>
</evidence>
<sequence>MIAADASSPLLLYYSSSAPRCRTSSTSPPLLQLRSFTAATTSPHFLRLQNAIPFPAYTAAAPPLHHRCLCCLPPLSLHIITAAAPLHQLRYMSPLLLITSTTSSPPLCLHCLSVSERIPSEPLHPPHTIRWKTFTVRHRRSHPSVTTSGFHITVAEDNTATASPRRRLTTPLLSTTDATQQQQPAVDQTKLSVGDQKSQTTSRSPGTPPPPSKNTTKHGQNGIFRV</sequence>
<feature type="region of interest" description="Disordered" evidence="1">
    <location>
        <begin position="147"/>
        <end position="166"/>
    </location>
</feature>
<name>A0A834GIM9_RHOSS</name>
<evidence type="ECO:0000256" key="1">
    <source>
        <dbReference type="SAM" id="MobiDB-lite"/>
    </source>
</evidence>
<dbReference type="AlphaFoldDB" id="A0A834GIM9"/>
<comment type="caution">
    <text evidence="2">The sequence shown here is derived from an EMBL/GenBank/DDBJ whole genome shotgun (WGS) entry which is preliminary data.</text>
</comment>